<evidence type="ECO:0000313" key="2">
    <source>
        <dbReference type="EMBL" id="VAW60865.1"/>
    </source>
</evidence>
<proteinExistence type="predicted"/>
<organism evidence="2">
    <name type="scientific">hydrothermal vent metagenome</name>
    <dbReference type="NCBI Taxonomy" id="652676"/>
    <lineage>
        <taxon>unclassified sequences</taxon>
        <taxon>metagenomes</taxon>
        <taxon>ecological metagenomes</taxon>
    </lineage>
</organism>
<gene>
    <name evidence="2" type="ORF">MNBD_GAMMA08-436</name>
</gene>
<name>A0A3B0WXX3_9ZZZZ</name>
<accession>A0A3B0WXX3</accession>
<keyword evidence="1" id="KW-1133">Transmembrane helix</keyword>
<evidence type="ECO:0000256" key="1">
    <source>
        <dbReference type="SAM" id="Phobius"/>
    </source>
</evidence>
<keyword evidence="1" id="KW-0812">Transmembrane</keyword>
<dbReference type="AlphaFoldDB" id="A0A3B0WXX3"/>
<protein>
    <submittedName>
        <fullName evidence="2">Uncharacterized protein</fullName>
    </submittedName>
</protein>
<reference evidence="2" key="1">
    <citation type="submission" date="2018-06" db="EMBL/GenBank/DDBJ databases">
        <authorList>
            <person name="Zhirakovskaya E."/>
        </authorList>
    </citation>
    <scope>NUCLEOTIDE SEQUENCE</scope>
</reference>
<dbReference type="EMBL" id="UOFH01000164">
    <property type="protein sequence ID" value="VAW60865.1"/>
    <property type="molecule type" value="Genomic_DNA"/>
</dbReference>
<sequence length="91" mass="10842">MDVGHNPVTYVGSKLIHLSHWIPAFAGMTMFVMLLLQILYLWHCHLFRTVVCLRRYDEGFFLFSCLKILTTMINQIQRTYKHIIKKLTEQQ</sequence>
<feature type="transmembrane region" description="Helical" evidence="1">
    <location>
        <begin position="20"/>
        <end position="42"/>
    </location>
</feature>
<keyword evidence="1" id="KW-0472">Membrane</keyword>